<comment type="subcellular location">
    <subcellularLocation>
        <location evidence="1">Membrane</location>
        <topology evidence="1">Multi-pass membrane protein</topology>
    </subcellularLocation>
</comment>
<keyword evidence="3 5" id="KW-1133">Transmembrane helix</keyword>
<feature type="domain" description="ABC-2 type transporter transmembrane" evidence="6">
    <location>
        <begin position="22"/>
        <end position="214"/>
    </location>
</feature>
<name>A0A9X2G6P6_9ACTN</name>
<evidence type="ECO:0000256" key="3">
    <source>
        <dbReference type="ARBA" id="ARBA00022989"/>
    </source>
</evidence>
<dbReference type="InterPro" id="IPR013525">
    <property type="entry name" value="ABC2_TM"/>
</dbReference>
<feature type="transmembrane region" description="Helical" evidence="5">
    <location>
        <begin position="226"/>
        <end position="247"/>
    </location>
</feature>
<evidence type="ECO:0000256" key="5">
    <source>
        <dbReference type="SAM" id="Phobius"/>
    </source>
</evidence>
<dbReference type="Proteomes" id="UP001139648">
    <property type="component" value="Unassembled WGS sequence"/>
</dbReference>
<dbReference type="PANTHER" id="PTHR43027:SF1">
    <property type="entry name" value="DOXORUBICIN RESISTANCE ABC TRANSPORTER PERMEASE PROTEIN DRRC-RELATED"/>
    <property type="match status" value="1"/>
</dbReference>
<dbReference type="PANTHER" id="PTHR43027">
    <property type="entry name" value="DOXORUBICIN RESISTANCE ABC TRANSPORTER PERMEASE PROTEIN DRRC-RELATED"/>
    <property type="match status" value="1"/>
</dbReference>
<dbReference type="RefSeq" id="WP_253739738.1">
    <property type="nucleotide sequence ID" value="NZ_BAABKA010000044.1"/>
</dbReference>
<evidence type="ECO:0000256" key="4">
    <source>
        <dbReference type="ARBA" id="ARBA00023136"/>
    </source>
</evidence>
<feature type="transmembrane region" description="Helical" evidence="5">
    <location>
        <begin position="62"/>
        <end position="83"/>
    </location>
</feature>
<dbReference type="GO" id="GO:0016020">
    <property type="term" value="C:membrane"/>
    <property type="evidence" value="ECO:0007669"/>
    <property type="project" value="UniProtKB-SubCell"/>
</dbReference>
<dbReference type="Pfam" id="PF01061">
    <property type="entry name" value="ABC2_membrane"/>
    <property type="match status" value="1"/>
</dbReference>
<dbReference type="AlphaFoldDB" id="A0A9X2G6P6"/>
<comment type="caution">
    <text evidence="7">The sequence shown here is derived from an EMBL/GenBank/DDBJ whole genome shotgun (WGS) entry which is preliminary data.</text>
</comment>
<feature type="transmembrane region" description="Helical" evidence="5">
    <location>
        <begin position="142"/>
        <end position="167"/>
    </location>
</feature>
<evidence type="ECO:0000256" key="1">
    <source>
        <dbReference type="ARBA" id="ARBA00004141"/>
    </source>
</evidence>
<keyword evidence="4 5" id="KW-0472">Membrane</keyword>
<feature type="transmembrane region" description="Helical" evidence="5">
    <location>
        <begin position="28"/>
        <end position="50"/>
    </location>
</feature>
<keyword evidence="8" id="KW-1185">Reference proteome</keyword>
<evidence type="ECO:0000313" key="7">
    <source>
        <dbReference type="EMBL" id="MCP2353271.1"/>
    </source>
</evidence>
<dbReference type="GO" id="GO:0140359">
    <property type="term" value="F:ABC-type transporter activity"/>
    <property type="evidence" value="ECO:0007669"/>
    <property type="project" value="InterPro"/>
</dbReference>
<reference evidence="7" key="1">
    <citation type="submission" date="2022-06" db="EMBL/GenBank/DDBJ databases">
        <title>Sequencing the genomes of 1000 actinobacteria strains.</title>
        <authorList>
            <person name="Klenk H.-P."/>
        </authorList>
    </citation>
    <scope>NUCLEOTIDE SEQUENCE</scope>
    <source>
        <strain evidence="7">DSM 46694</strain>
    </source>
</reference>
<dbReference type="EMBL" id="JAMZEB010000001">
    <property type="protein sequence ID" value="MCP2353271.1"/>
    <property type="molecule type" value="Genomic_DNA"/>
</dbReference>
<protein>
    <submittedName>
        <fullName evidence="7">ABC-2 type transport system permease protein</fullName>
    </submittedName>
</protein>
<sequence>MSGRREQVMAALDVLLISARMQVSEMRAMPAVVTFAFVQPTAFLLVALLPLTDSSPEKVTRIVIGVLLTSFWTSTVWGTAGVLRRDRSGGTLARSLTCVRDPRLMVIGKGLGYSLATIVLAGVTVTLVLLVLRQPVVVAHPVWLLVGLVAVLLSGTAIGLLVGSIFVITRYGLQLSSALMYPMFLLGGMLIPLEMVPWGLRWISYGISLRWLQQFLAGAAAGRIDLVPLALAMGLTMGYGLLGSWLFQRTIRRTRKEATLELY</sequence>
<feature type="transmembrane region" description="Helical" evidence="5">
    <location>
        <begin position="179"/>
        <end position="200"/>
    </location>
</feature>
<keyword evidence="2 5" id="KW-0812">Transmembrane</keyword>
<evidence type="ECO:0000259" key="6">
    <source>
        <dbReference type="Pfam" id="PF01061"/>
    </source>
</evidence>
<dbReference type="InterPro" id="IPR052902">
    <property type="entry name" value="ABC-2_transporter"/>
</dbReference>
<feature type="transmembrane region" description="Helical" evidence="5">
    <location>
        <begin position="104"/>
        <end position="130"/>
    </location>
</feature>
<organism evidence="7 8">
    <name type="scientific">Nonomuraea thailandensis</name>
    <dbReference type="NCBI Taxonomy" id="1188745"/>
    <lineage>
        <taxon>Bacteria</taxon>
        <taxon>Bacillati</taxon>
        <taxon>Actinomycetota</taxon>
        <taxon>Actinomycetes</taxon>
        <taxon>Streptosporangiales</taxon>
        <taxon>Streptosporangiaceae</taxon>
        <taxon>Nonomuraea</taxon>
    </lineage>
</organism>
<evidence type="ECO:0000256" key="2">
    <source>
        <dbReference type="ARBA" id="ARBA00022692"/>
    </source>
</evidence>
<accession>A0A9X2G6P6</accession>
<proteinExistence type="predicted"/>
<gene>
    <name evidence="7" type="ORF">HD597_000291</name>
</gene>
<evidence type="ECO:0000313" key="8">
    <source>
        <dbReference type="Proteomes" id="UP001139648"/>
    </source>
</evidence>